<organism evidence="1 2">
    <name type="scientific">Funneliformis caledonium</name>
    <dbReference type="NCBI Taxonomy" id="1117310"/>
    <lineage>
        <taxon>Eukaryota</taxon>
        <taxon>Fungi</taxon>
        <taxon>Fungi incertae sedis</taxon>
        <taxon>Mucoromycota</taxon>
        <taxon>Glomeromycotina</taxon>
        <taxon>Glomeromycetes</taxon>
        <taxon>Glomerales</taxon>
        <taxon>Glomeraceae</taxon>
        <taxon>Funneliformis</taxon>
    </lineage>
</organism>
<comment type="caution">
    <text evidence="1">The sequence shown here is derived from an EMBL/GenBank/DDBJ whole genome shotgun (WGS) entry which is preliminary data.</text>
</comment>
<evidence type="ECO:0000313" key="2">
    <source>
        <dbReference type="Proteomes" id="UP000789570"/>
    </source>
</evidence>
<protein>
    <submittedName>
        <fullName evidence="1">1989_t:CDS:1</fullName>
    </submittedName>
</protein>
<dbReference type="EMBL" id="CAJVPQ010000737">
    <property type="protein sequence ID" value="CAG8506589.1"/>
    <property type="molecule type" value="Genomic_DNA"/>
</dbReference>
<gene>
    <name evidence="1" type="ORF">FCALED_LOCUS3978</name>
</gene>
<dbReference type="Proteomes" id="UP000789570">
    <property type="component" value="Unassembled WGS sequence"/>
</dbReference>
<feature type="non-terminal residue" evidence="1">
    <location>
        <position position="1"/>
    </location>
</feature>
<sequence length="196" mass="22724">GRSLTWNITSIPYLQIGLITTFCIMDLERFAEFVLKNQHLPLKKMEKKYQELQAIIQSSRTGKFRLIMELAKKRFVIYCCLREISSTGYPPRSRITDLLLPTAIVRKPNRKSSETLYLSYLVFAVKIFNQTVSTKNLTKSEWFNYHTLQTDNNFWEKVGSNMREIQVKLSIMTAVRGCGKLSITQSLYLITASTFS</sequence>
<reference evidence="1" key="1">
    <citation type="submission" date="2021-06" db="EMBL/GenBank/DDBJ databases">
        <authorList>
            <person name="Kallberg Y."/>
            <person name="Tangrot J."/>
            <person name="Rosling A."/>
        </authorList>
    </citation>
    <scope>NUCLEOTIDE SEQUENCE</scope>
    <source>
        <strain evidence="1">UK204</strain>
    </source>
</reference>
<evidence type="ECO:0000313" key="1">
    <source>
        <dbReference type="EMBL" id="CAG8506589.1"/>
    </source>
</evidence>
<keyword evidence="2" id="KW-1185">Reference proteome</keyword>
<name>A0A9N8ZTG8_9GLOM</name>
<dbReference type="PANTHER" id="PTHR33266">
    <property type="entry name" value="CHROMOSOME 15, WHOLE GENOME SHOTGUN SEQUENCE"/>
    <property type="match status" value="1"/>
</dbReference>
<accession>A0A9N8ZTG8</accession>
<dbReference type="OrthoDB" id="2692380at2759"/>
<proteinExistence type="predicted"/>
<dbReference type="PANTHER" id="PTHR33266:SF1">
    <property type="entry name" value="F-BOX DOMAIN-CONTAINING PROTEIN"/>
    <property type="match status" value="1"/>
</dbReference>
<dbReference type="AlphaFoldDB" id="A0A9N8ZTG8"/>